<accession>A0A9Q3ZUN1</accession>
<evidence type="ECO:0000313" key="3">
    <source>
        <dbReference type="Proteomes" id="UP000814207"/>
    </source>
</evidence>
<feature type="domain" description="Dermonecrotic toxin N-terminal" evidence="1">
    <location>
        <begin position="466"/>
        <end position="701"/>
    </location>
</feature>
<dbReference type="Proteomes" id="UP000814207">
    <property type="component" value="Unassembled WGS sequence"/>
</dbReference>
<comment type="caution">
    <text evidence="2">The sequence shown here is derived from an EMBL/GenBank/DDBJ whole genome shotgun (WGS) entry which is preliminary data.</text>
</comment>
<protein>
    <recommendedName>
        <fullName evidence="1">Dermonecrotic toxin N-terminal domain-containing protein</fullName>
    </recommendedName>
</protein>
<dbReference type="InterPro" id="IPR046673">
    <property type="entry name" value="ToxA_N"/>
</dbReference>
<reference evidence="2" key="1">
    <citation type="submission" date="2019-11" db="EMBL/GenBank/DDBJ databases">
        <title>Epiphytic Pseudomonas syringae from cherry orchards.</title>
        <authorList>
            <person name="Hulin M.T."/>
        </authorList>
    </citation>
    <scope>NUCLEOTIDE SEQUENCE</scope>
    <source>
        <strain evidence="2">PA-6-9A</strain>
    </source>
</reference>
<gene>
    <name evidence="2" type="ORF">GIW73_11055</name>
</gene>
<dbReference type="EMBL" id="WKEU01000039">
    <property type="protein sequence ID" value="MCF5063475.1"/>
    <property type="molecule type" value="Genomic_DNA"/>
</dbReference>
<evidence type="ECO:0000259" key="1">
    <source>
        <dbReference type="Pfam" id="PF20178"/>
    </source>
</evidence>
<evidence type="ECO:0000313" key="2">
    <source>
        <dbReference type="EMBL" id="MCF5063475.1"/>
    </source>
</evidence>
<name>A0A9Q3ZUN1_PSESX</name>
<organism evidence="2 3">
    <name type="scientific">Pseudomonas syringae</name>
    <dbReference type="NCBI Taxonomy" id="317"/>
    <lineage>
        <taxon>Bacteria</taxon>
        <taxon>Pseudomonadati</taxon>
        <taxon>Pseudomonadota</taxon>
        <taxon>Gammaproteobacteria</taxon>
        <taxon>Pseudomonadales</taxon>
        <taxon>Pseudomonadaceae</taxon>
        <taxon>Pseudomonas</taxon>
    </lineage>
</organism>
<sequence length="1384" mass="154333">MLFEYLTDTPLMERLLANDPPSQITLTRKLSRLNRKVMELLVKQPDFEAFVQSEFDQQFSELTPQLGVGKGYVQSREPQQPTTDDMPLPPTLLDAVVQRIATGQASTYASGDTVFLRAPVEGGDPQPEPALTAQALDGFVDSLATQLPARYKAFMHSFWSHTLEGSSDVRTRKQRLIDTRIEQLRTELALLKNDGLFTAAGEALFDKVLRAPSALDRRAFESYKPCVYGLAVKGAAGIHPALYGAFILTARDPQDAESTVVAEVPDEPQVRAVHAGMNLGSVLLFSPDTGLEEFDSLASLDRELHRRLNHPQEFTRLLALMAQNDQPHGLALHRERKPSEQFKYLEWLDSPFSHAVEDQCLKLHEDFIATVTRYQVLRDRADPAWLPQSLDQATDLERAFDSNGVLVARFGKRGQAQLKTFLEGADNADKLAWHTAMRNYCDALANLPESEGQLSLAQFSDRTALLAYSNKQLRALLTEQFGLHVDPDTIVIHTREPYVPTRPYVPGAPASGTVEGSVQRWVHRKRNLTELALENVGGLDFNFTNFSRLTDNNDVAYTALTPEQLKDLVRSANIGDRYDAFLKDRLIASPEALAQKGNFARCLALQVRLDAIEAKIAGDFLPDRLARGFNWVQAVLDEPVDSDRRQTVEGQRIVVQSLRLRGERVRGVWLFRAASSSVGSTVVYAPQAPGGRLFYEFSNDRLSSDFAFNSFWRDYLLGRVVLAQRKRTRSILHGRGDVTLLNMPRIADNIFEEAYEVEASFAINDAADQSTTTGETNVDTAVTVATAVFDIVTVVLPIKIMLPINLVRSLYAVFKAVDAASLGDREEAAHYIVRALGELAGALIDGAMGAGARTGTRVASSAPRGLNPQMALRTKPADVRVLSGWEGKGIYYRVLREGGGREYFMNEQNRWFSIIDDGAEQAWRIKDVRRPHRYHHDLIRLDQKGRWEVGSPAGRGLRGGLSPDEELKQLYPFLDEAKVRRVFESFNFPRERELEFQLSLVHYLRSGTALDPFHQFLMVTPQRLTARLRGVDLPGRPLTPVDVTPGPSQAGPVRPPQQRFVDWGQTIDPVQLQLQLKHAEQGIYVRVGGPPELIGTEYIKIDQHYFPILPPGAVPTRAMNTVFMRDPTLSLRTYEQFESMLIRDLFDQPRLATFAAADGRWVNPRVMPFQKTMAASVAEAFPMLTATSVENVARALFNAANPNGLTAWGASMMQRTLRHWRAGASVVPAHLGEPMTLLPRSSPTVQGHWLLNDAPRQYSQLNYRTDRIGQLFKDALKDGDRPSLRALMVEVLTRDGYQFDFSYPMPGELLFRRPGSQTLYWLQLQRTSAGVVSRSGVNAPSPFLMSTSLNAQVGAAQSGNNLVSLMGGINHSLDGATSIFVIRI</sequence>
<dbReference type="Pfam" id="PF20178">
    <property type="entry name" value="ToxA_N"/>
    <property type="match status" value="1"/>
</dbReference>
<proteinExistence type="predicted"/>